<name>D3E3Z8_METRM</name>
<dbReference type="Proteomes" id="UP000008680">
    <property type="component" value="Chromosome"/>
</dbReference>
<proteinExistence type="predicted"/>
<dbReference type="EMBL" id="CP001719">
    <property type="protein sequence ID" value="ADC47259.1"/>
    <property type="molecule type" value="Genomic_DNA"/>
</dbReference>
<organism evidence="2 3">
    <name type="scientific">Methanobrevibacter ruminantium (strain ATCC 35063 / DSM 1093 / JCM 13430 / OCM 146 / M1)</name>
    <name type="common">Methanobacterium ruminantium</name>
    <dbReference type="NCBI Taxonomy" id="634498"/>
    <lineage>
        <taxon>Archaea</taxon>
        <taxon>Methanobacteriati</taxon>
        <taxon>Methanobacteriota</taxon>
        <taxon>Methanomada group</taxon>
        <taxon>Methanobacteria</taxon>
        <taxon>Methanobacteriales</taxon>
        <taxon>Methanobacteriaceae</taxon>
        <taxon>Methanobrevibacter</taxon>
    </lineage>
</organism>
<dbReference type="HOGENOM" id="CLU_170806_0_0_2"/>
<dbReference type="eggNOG" id="arCOG04829">
    <property type="taxonomic scope" value="Archaea"/>
</dbReference>
<dbReference type="GeneID" id="8771060"/>
<feature type="transmembrane region" description="Helical" evidence="1">
    <location>
        <begin position="55"/>
        <end position="74"/>
    </location>
</feature>
<sequence>MLEFINIETISMALMIIGAIGVVLLKKPLDKIIMVSVLEAGLFLAIVSFKYLDVAFLTAVLDPLSIIVFLLALIKINKVRKSKLEDYSTLDKLNISTENLEEKSLDKNSEGGK</sequence>
<dbReference type="InterPro" id="IPR019213">
    <property type="entry name" value="EhaD-like"/>
</dbReference>
<protein>
    <submittedName>
        <fullName evidence="2">Energy-converting hydrogenase A subunit D EhaD</fullName>
    </submittedName>
</protein>
<dbReference type="RefSeq" id="WP_012956208.1">
    <property type="nucleotide sequence ID" value="NC_013790.1"/>
</dbReference>
<dbReference type="Pfam" id="PF09881">
    <property type="entry name" value="EhaD"/>
    <property type="match status" value="1"/>
</dbReference>
<evidence type="ECO:0000256" key="1">
    <source>
        <dbReference type="SAM" id="Phobius"/>
    </source>
</evidence>
<accession>D3E3Z8</accession>
<dbReference type="AlphaFoldDB" id="D3E3Z8"/>
<keyword evidence="3" id="KW-1185">Reference proteome</keyword>
<evidence type="ECO:0000313" key="2">
    <source>
        <dbReference type="EMBL" id="ADC47259.1"/>
    </source>
</evidence>
<dbReference type="KEGG" id="mru:mru_1409"/>
<dbReference type="STRING" id="634498.mru_1409"/>
<feature type="transmembrane region" description="Helical" evidence="1">
    <location>
        <begin position="32"/>
        <end position="49"/>
    </location>
</feature>
<reference evidence="2 3" key="1">
    <citation type="journal article" date="2010" name="PLoS ONE">
        <title>The genome sequence of the rumen methanogen Methanobrevibacter ruminantium reveals new possibilities for controlling ruminant methane emissions.</title>
        <authorList>
            <person name="Leahy S.C."/>
            <person name="Kelly W.J."/>
            <person name="Altermann E."/>
            <person name="Ronimus R.S."/>
            <person name="Yeoman C.J."/>
            <person name="Pacheco D.M."/>
            <person name="Li D."/>
            <person name="Kong Z."/>
            <person name="McTavish S."/>
            <person name="Sang C."/>
            <person name="Lambie S.C."/>
            <person name="Janssen P.H."/>
            <person name="Dey D."/>
            <person name="Attwood G.T."/>
        </authorList>
    </citation>
    <scope>NUCLEOTIDE SEQUENCE [LARGE SCALE GENOMIC DNA]</scope>
    <source>
        <strain evidence="3">ATCC 35063 / DSM 1093 / JCM 13430 / OCM 146 / M1</strain>
    </source>
</reference>
<evidence type="ECO:0000313" key="3">
    <source>
        <dbReference type="Proteomes" id="UP000008680"/>
    </source>
</evidence>
<feature type="transmembrane region" description="Helical" evidence="1">
    <location>
        <begin position="6"/>
        <end position="25"/>
    </location>
</feature>
<keyword evidence="1" id="KW-0472">Membrane</keyword>
<keyword evidence="1" id="KW-0812">Transmembrane</keyword>
<gene>
    <name evidence="2" type="primary">ehaD</name>
    <name evidence="2" type="ordered locus">mru_1409</name>
</gene>
<dbReference type="PATRIC" id="fig|634498.28.peg.1413"/>
<keyword evidence="1" id="KW-1133">Transmembrane helix</keyword>